<dbReference type="AlphaFoldDB" id="A0A9D1W255"/>
<reference evidence="4" key="2">
    <citation type="submission" date="2021-04" db="EMBL/GenBank/DDBJ databases">
        <authorList>
            <person name="Gilroy R."/>
        </authorList>
    </citation>
    <scope>NUCLEOTIDE SEQUENCE</scope>
    <source>
        <strain evidence="4">2189</strain>
    </source>
</reference>
<feature type="non-terminal residue" evidence="4">
    <location>
        <position position="70"/>
    </location>
</feature>
<name>A0A9D1W255_9FIRM</name>
<dbReference type="InterPro" id="IPR029044">
    <property type="entry name" value="Nucleotide-diphossugar_trans"/>
</dbReference>
<evidence type="ECO:0000256" key="3">
    <source>
        <dbReference type="ARBA" id="ARBA00022985"/>
    </source>
</evidence>
<dbReference type="GO" id="GO:0009103">
    <property type="term" value="P:lipopolysaccharide biosynthetic process"/>
    <property type="evidence" value="ECO:0007669"/>
    <property type="project" value="UniProtKB-KW"/>
</dbReference>
<evidence type="ECO:0000313" key="5">
    <source>
        <dbReference type="Proteomes" id="UP000886847"/>
    </source>
</evidence>
<organism evidence="4 5">
    <name type="scientific">Candidatus Borkfalkia faecavium</name>
    <dbReference type="NCBI Taxonomy" id="2838508"/>
    <lineage>
        <taxon>Bacteria</taxon>
        <taxon>Bacillati</taxon>
        <taxon>Bacillota</taxon>
        <taxon>Clostridia</taxon>
        <taxon>Christensenellales</taxon>
        <taxon>Christensenellaceae</taxon>
        <taxon>Candidatus Borkfalkia</taxon>
    </lineage>
</organism>
<gene>
    <name evidence="4" type="ORF">H9851_07585</name>
</gene>
<evidence type="ECO:0000256" key="1">
    <source>
        <dbReference type="ARBA" id="ARBA00022679"/>
    </source>
</evidence>
<dbReference type="GO" id="GO:0005829">
    <property type="term" value="C:cytosol"/>
    <property type="evidence" value="ECO:0007669"/>
    <property type="project" value="TreeGrafter"/>
</dbReference>
<reference evidence="4" key="1">
    <citation type="journal article" date="2021" name="PeerJ">
        <title>Extensive microbial diversity within the chicken gut microbiome revealed by metagenomics and culture.</title>
        <authorList>
            <person name="Gilroy R."/>
            <person name="Ravi A."/>
            <person name="Getino M."/>
            <person name="Pursley I."/>
            <person name="Horton D.L."/>
            <person name="Alikhan N.F."/>
            <person name="Baker D."/>
            <person name="Gharbi K."/>
            <person name="Hall N."/>
            <person name="Watson M."/>
            <person name="Adriaenssens E.M."/>
            <person name="Foster-Nyarko E."/>
            <person name="Jarju S."/>
            <person name="Secka A."/>
            <person name="Antonio M."/>
            <person name="Oren A."/>
            <person name="Chaudhuri R.R."/>
            <person name="La Ragione R."/>
            <person name="Hildebrand F."/>
            <person name="Pallen M.J."/>
        </authorList>
    </citation>
    <scope>NUCLEOTIDE SEQUENCE</scope>
    <source>
        <strain evidence="4">2189</strain>
    </source>
</reference>
<dbReference type="Proteomes" id="UP000886847">
    <property type="component" value="Unassembled WGS sequence"/>
</dbReference>
<accession>A0A9D1W255</accession>
<dbReference type="InterPro" id="IPR003329">
    <property type="entry name" value="Cytidylyl_trans"/>
</dbReference>
<comment type="caution">
    <text evidence="4">The sequence shown here is derived from an EMBL/GenBank/DDBJ whole genome shotgun (WGS) entry which is preliminary data.</text>
</comment>
<evidence type="ECO:0000256" key="2">
    <source>
        <dbReference type="ARBA" id="ARBA00022695"/>
    </source>
</evidence>
<dbReference type="Pfam" id="PF02348">
    <property type="entry name" value="CTP_transf_3"/>
    <property type="match status" value="1"/>
</dbReference>
<dbReference type="PANTHER" id="PTHR42866">
    <property type="entry name" value="3-DEOXY-MANNO-OCTULOSONATE CYTIDYLYLTRANSFERASE"/>
    <property type="match status" value="1"/>
</dbReference>
<proteinExistence type="predicted"/>
<protein>
    <submittedName>
        <fullName evidence="4">NTP transferase domain-containing protein</fullName>
    </submittedName>
</protein>
<dbReference type="SUPFAM" id="SSF53448">
    <property type="entry name" value="Nucleotide-diphospho-sugar transferases"/>
    <property type="match status" value="1"/>
</dbReference>
<sequence length="70" mass="7681">MKIIGVIPARYASSRFPGKPLADICGKPMIWWVYNQTKQVKSLSDVIVATDDDRIGAVCAKLSIPFVLTS</sequence>
<dbReference type="EMBL" id="DXEW01000036">
    <property type="protein sequence ID" value="HIX51123.1"/>
    <property type="molecule type" value="Genomic_DNA"/>
</dbReference>
<keyword evidence="3" id="KW-0448">Lipopolysaccharide biosynthesis</keyword>
<dbReference type="GO" id="GO:0008690">
    <property type="term" value="F:3-deoxy-manno-octulosonate cytidylyltransferase activity"/>
    <property type="evidence" value="ECO:0007669"/>
    <property type="project" value="TreeGrafter"/>
</dbReference>
<dbReference type="PANTHER" id="PTHR42866:SF2">
    <property type="entry name" value="3-DEOXY-MANNO-OCTULOSONATE CYTIDYLYLTRANSFERASE, MITOCHONDRIAL"/>
    <property type="match status" value="1"/>
</dbReference>
<keyword evidence="2" id="KW-0548">Nucleotidyltransferase</keyword>
<keyword evidence="1 4" id="KW-0808">Transferase</keyword>
<dbReference type="Gene3D" id="3.90.550.10">
    <property type="entry name" value="Spore Coat Polysaccharide Biosynthesis Protein SpsA, Chain A"/>
    <property type="match status" value="1"/>
</dbReference>
<evidence type="ECO:0000313" key="4">
    <source>
        <dbReference type="EMBL" id="HIX51123.1"/>
    </source>
</evidence>